<evidence type="ECO:0000313" key="4">
    <source>
        <dbReference type="EMBL" id="TWT87364.1"/>
    </source>
</evidence>
<keyword evidence="2" id="KW-0812">Transmembrane</keyword>
<dbReference type="Proteomes" id="UP000315440">
    <property type="component" value="Unassembled WGS sequence"/>
</dbReference>
<keyword evidence="5" id="KW-1185">Reference proteome</keyword>
<feature type="transmembrane region" description="Helical" evidence="2">
    <location>
        <begin position="27"/>
        <end position="46"/>
    </location>
</feature>
<feature type="domain" description="HAMP" evidence="3">
    <location>
        <begin position="90"/>
        <end position="142"/>
    </location>
</feature>
<dbReference type="CDD" id="cd06225">
    <property type="entry name" value="HAMP"/>
    <property type="match status" value="1"/>
</dbReference>
<dbReference type="InterPro" id="IPR003660">
    <property type="entry name" value="HAMP_dom"/>
</dbReference>
<dbReference type="EMBL" id="SJPQ01000003">
    <property type="protein sequence ID" value="TWT87364.1"/>
    <property type="molecule type" value="Genomic_DNA"/>
</dbReference>
<dbReference type="AlphaFoldDB" id="A0A5C5ZJ20"/>
<feature type="region of interest" description="Disordered" evidence="1">
    <location>
        <begin position="146"/>
        <end position="167"/>
    </location>
</feature>
<gene>
    <name evidence="4" type="ORF">Mal64_29030</name>
</gene>
<sequence>MAAKQQRKKQFVDPVVQGALIAQAVRYWFVSLAMVGMLAMIGWTMATPGFATLANDPATMSAVLSTVAFAALAAVVVCPIALYDLMRMSHRFTGPMLRLRRVMRQSAAGDRVAPIRFRKGDFWHELAEAFNGMQGRINELEARLAEAESRPSSDGLEPHESELQAVG</sequence>
<dbReference type="RefSeq" id="WP_146401435.1">
    <property type="nucleotide sequence ID" value="NZ_SJPQ01000003.1"/>
</dbReference>
<dbReference type="GO" id="GO:0007165">
    <property type="term" value="P:signal transduction"/>
    <property type="evidence" value="ECO:0007669"/>
    <property type="project" value="InterPro"/>
</dbReference>
<accession>A0A5C5ZJ20</accession>
<protein>
    <recommendedName>
        <fullName evidence="3">HAMP domain-containing protein</fullName>
    </recommendedName>
</protein>
<dbReference type="OrthoDB" id="281380at2"/>
<keyword evidence="2" id="KW-1133">Transmembrane helix</keyword>
<organism evidence="4 5">
    <name type="scientific">Pseudobythopirellula maris</name>
    <dbReference type="NCBI Taxonomy" id="2527991"/>
    <lineage>
        <taxon>Bacteria</taxon>
        <taxon>Pseudomonadati</taxon>
        <taxon>Planctomycetota</taxon>
        <taxon>Planctomycetia</taxon>
        <taxon>Pirellulales</taxon>
        <taxon>Lacipirellulaceae</taxon>
        <taxon>Pseudobythopirellula</taxon>
    </lineage>
</organism>
<keyword evidence="2" id="KW-0472">Membrane</keyword>
<dbReference type="PROSITE" id="PS50885">
    <property type="entry name" value="HAMP"/>
    <property type="match status" value="1"/>
</dbReference>
<feature type="transmembrane region" description="Helical" evidence="2">
    <location>
        <begin position="58"/>
        <end position="83"/>
    </location>
</feature>
<reference evidence="4 5" key="1">
    <citation type="submission" date="2019-02" db="EMBL/GenBank/DDBJ databases">
        <title>Deep-cultivation of Planctomycetes and their phenomic and genomic characterization uncovers novel biology.</title>
        <authorList>
            <person name="Wiegand S."/>
            <person name="Jogler M."/>
            <person name="Boedeker C."/>
            <person name="Pinto D."/>
            <person name="Vollmers J."/>
            <person name="Rivas-Marin E."/>
            <person name="Kohn T."/>
            <person name="Peeters S.H."/>
            <person name="Heuer A."/>
            <person name="Rast P."/>
            <person name="Oberbeckmann S."/>
            <person name="Bunk B."/>
            <person name="Jeske O."/>
            <person name="Meyerdierks A."/>
            <person name="Storesund J.E."/>
            <person name="Kallscheuer N."/>
            <person name="Luecker S."/>
            <person name="Lage O.M."/>
            <person name="Pohl T."/>
            <person name="Merkel B.J."/>
            <person name="Hornburger P."/>
            <person name="Mueller R.-W."/>
            <person name="Bruemmer F."/>
            <person name="Labrenz M."/>
            <person name="Spormann A.M."/>
            <person name="Op Den Camp H."/>
            <person name="Overmann J."/>
            <person name="Amann R."/>
            <person name="Jetten M.S.M."/>
            <person name="Mascher T."/>
            <person name="Medema M.H."/>
            <person name="Devos D.P."/>
            <person name="Kaster A.-K."/>
            <person name="Ovreas L."/>
            <person name="Rohde M."/>
            <person name="Galperin M.Y."/>
            <person name="Jogler C."/>
        </authorList>
    </citation>
    <scope>NUCLEOTIDE SEQUENCE [LARGE SCALE GENOMIC DNA]</scope>
    <source>
        <strain evidence="4 5">Mal64</strain>
    </source>
</reference>
<dbReference type="GO" id="GO:0016020">
    <property type="term" value="C:membrane"/>
    <property type="evidence" value="ECO:0007669"/>
    <property type="project" value="InterPro"/>
</dbReference>
<evidence type="ECO:0000259" key="3">
    <source>
        <dbReference type="PROSITE" id="PS50885"/>
    </source>
</evidence>
<proteinExistence type="predicted"/>
<evidence type="ECO:0000256" key="2">
    <source>
        <dbReference type="SAM" id="Phobius"/>
    </source>
</evidence>
<comment type="caution">
    <text evidence="4">The sequence shown here is derived from an EMBL/GenBank/DDBJ whole genome shotgun (WGS) entry which is preliminary data.</text>
</comment>
<name>A0A5C5ZJ20_9BACT</name>
<evidence type="ECO:0000256" key="1">
    <source>
        <dbReference type="SAM" id="MobiDB-lite"/>
    </source>
</evidence>
<evidence type="ECO:0000313" key="5">
    <source>
        <dbReference type="Proteomes" id="UP000315440"/>
    </source>
</evidence>
<dbReference type="Gene3D" id="6.10.340.10">
    <property type="match status" value="1"/>
</dbReference>